<dbReference type="SUPFAM" id="SSF52151">
    <property type="entry name" value="FabD/lysophospholipase-like"/>
    <property type="match status" value="1"/>
</dbReference>
<dbReference type="InterPro" id="IPR016039">
    <property type="entry name" value="Thiolase-like"/>
</dbReference>
<dbReference type="Pfam" id="PF02801">
    <property type="entry name" value="Ketoacyl-synt_C"/>
    <property type="match status" value="1"/>
</dbReference>
<dbReference type="Pfam" id="PF16197">
    <property type="entry name" value="KAsynt_C_assoc"/>
    <property type="match status" value="1"/>
</dbReference>
<dbReference type="InterPro" id="IPR009081">
    <property type="entry name" value="PP-bd_ACP"/>
</dbReference>
<dbReference type="InterPro" id="IPR014043">
    <property type="entry name" value="Acyl_transferase_dom"/>
</dbReference>
<dbReference type="Gene3D" id="1.10.1200.10">
    <property type="entry name" value="ACP-like"/>
    <property type="match status" value="1"/>
</dbReference>
<keyword evidence="11" id="KW-1185">Reference proteome</keyword>
<dbReference type="InterPro" id="IPR056501">
    <property type="entry name" value="NAD-bd_HRPKS_sdrA"/>
</dbReference>
<feature type="region of interest" description="C-terminal hotdog fold" evidence="6">
    <location>
        <begin position="822"/>
        <end position="978"/>
    </location>
</feature>
<dbReference type="FunFam" id="3.40.50.720:FF:000209">
    <property type="entry name" value="Polyketide synthase Pks12"/>
    <property type="match status" value="1"/>
</dbReference>
<dbReference type="InterPro" id="IPR006162">
    <property type="entry name" value="Ppantetheine_attach_site"/>
</dbReference>
<evidence type="ECO:0008006" key="12">
    <source>
        <dbReference type="Google" id="ProtNLM"/>
    </source>
</evidence>
<dbReference type="InterPro" id="IPR049900">
    <property type="entry name" value="PKS_mFAS_DH"/>
</dbReference>
<dbReference type="InterPro" id="IPR020807">
    <property type="entry name" value="PKS_DH"/>
</dbReference>
<dbReference type="SUPFAM" id="SSF53901">
    <property type="entry name" value="Thiolase-like"/>
    <property type="match status" value="1"/>
</dbReference>
<dbReference type="InterPro" id="IPR016035">
    <property type="entry name" value="Acyl_Trfase/lysoPLipase"/>
</dbReference>
<dbReference type="InterPro" id="IPR020843">
    <property type="entry name" value="ER"/>
</dbReference>
<dbReference type="GO" id="GO:0004312">
    <property type="term" value="F:fatty acid synthase activity"/>
    <property type="evidence" value="ECO:0007669"/>
    <property type="project" value="TreeGrafter"/>
</dbReference>
<dbReference type="CDD" id="cd05274">
    <property type="entry name" value="KR_FAS_SDR_x"/>
    <property type="match status" value="1"/>
</dbReference>
<dbReference type="GO" id="GO:1901336">
    <property type="term" value="P:lactone biosynthetic process"/>
    <property type="evidence" value="ECO:0007669"/>
    <property type="project" value="UniProtKB-ARBA"/>
</dbReference>
<dbReference type="Pfam" id="PF08659">
    <property type="entry name" value="KR"/>
    <property type="match status" value="1"/>
</dbReference>
<dbReference type="GeneID" id="67017951"/>
<reference evidence="10" key="1">
    <citation type="submission" date="2021-05" db="EMBL/GenBank/DDBJ databases">
        <authorList>
            <person name="Stam R."/>
        </authorList>
    </citation>
    <scope>NUCLEOTIDE SEQUENCE</scope>
    <source>
        <strain evidence="10">CS162</strain>
    </source>
</reference>
<dbReference type="SUPFAM" id="SSF50129">
    <property type="entry name" value="GroES-like"/>
    <property type="match status" value="1"/>
</dbReference>
<dbReference type="Proteomes" id="UP000676310">
    <property type="component" value="Unassembled WGS sequence"/>
</dbReference>
<feature type="region of interest" description="N-terminal hotdog fold" evidence="6">
    <location>
        <begin position="659"/>
        <end position="794"/>
    </location>
</feature>
<name>A0A8J2HQ88_9PLEO</name>
<evidence type="ECO:0000256" key="2">
    <source>
        <dbReference type="ARBA" id="ARBA00022553"/>
    </source>
</evidence>
<dbReference type="Pfam" id="PF14765">
    <property type="entry name" value="PS-DH"/>
    <property type="match status" value="1"/>
</dbReference>
<dbReference type="InterPro" id="IPR057326">
    <property type="entry name" value="KR_dom"/>
</dbReference>
<dbReference type="InterPro" id="IPR020806">
    <property type="entry name" value="PKS_PP-bd"/>
</dbReference>
<evidence type="ECO:0000256" key="6">
    <source>
        <dbReference type="PROSITE-ProRule" id="PRU01363"/>
    </source>
</evidence>
<evidence type="ECO:0000259" key="8">
    <source>
        <dbReference type="PROSITE" id="PS52004"/>
    </source>
</evidence>
<dbReference type="Pfam" id="PF13602">
    <property type="entry name" value="ADH_zinc_N_2"/>
    <property type="match status" value="1"/>
</dbReference>
<feature type="active site" description="Proton donor; for dehydratase activity" evidence="6">
    <location>
        <position position="888"/>
    </location>
</feature>
<dbReference type="Pfam" id="PF00698">
    <property type="entry name" value="Acyl_transf_1"/>
    <property type="match status" value="1"/>
</dbReference>
<dbReference type="InterPro" id="IPR042104">
    <property type="entry name" value="PKS_dehydratase_sf"/>
</dbReference>
<dbReference type="SUPFAM" id="SSF47336">
    <property type="entry name" value="ACP-like"/>
    <property type="match status" value="1"/>
</dbReference>
<dbReference type="InterPro" id="IPR049552">
    <property type="entry name" value="PKS_DH_N"/>
</dbReference>
<dbReference type="InterPro" id="IPR020841">
    <property type="entry name" value="PKS_Beta-ketoAc_synthase_dom"/>
</dbReference>
<feature type="domain" description="PKS/mFAS DH" evidence="9">
    <location>
        <begin position="659"/>
        <end position="978"/>
    </location>
</feature>
<dbReference type="Pfam" id="PF21089">
    <property type="entry name" value="PKS_DH_N"/>
    <property type="match status" value="1"/>
</dbReference>
<dbReference type="PANTHER" id="PTHR43775:SF29">
    <property type="entry name" value="ASPERFURANONE POLYKETIDE SYNTHASE AFOG-RELATED"/>
    <property type="match status" value="1"/>
</dbReference>
<keyword evidence="4" id="KW-0560">Oxidoreductase</keyword>
<accession>A0A8J2HQ88</accession>
<dbReference type="SMART" id="SM00825">
    <property type="entry name" value="PKS_KS"/>
    <property type="match status" value="1"/>
</dbReference>
<dbReference type="SMART" id="SM00826">
    <property type="entry name" value="PKS_DH"/>
    <property type="match status" value="1"/>
</dbReference>
<evidence type="ECO:0000313" key="10">
    <source>
        <dbReference type="EMBL" id="CAG5137277.1"/>
    </source>
</evidence>
<evidence type="ECO:0000256" key="4">
    <source>
        <dbReference type="ARBA" id="ARBA00023002"/>
    </source>
</evidence>
<dbReference type="GO" id="GO:0030639">
    <property type="term" value="P:polyketide biosynthetic process"/>
    <property type="evidence" value="ECO:0007669"/>
    <property type="project" value="UniProtKB-ARBA"/>
</dbReference>
<dbReference type="SUPFAM" id="SSF51735">
    <property type="entry name" value="NAD(P)-binding Rossmann-fold domains"/>
    <property type="match status" value="2"/>
</dbReference>
<dbReference type="InterPro" id="IPR013154">
    <property type="entry name" value="ADH-like_N"/>
</dbReference>
<dbReference type="RefSeq" id="XP_043163589.1">
    <property type="nucleotide sequence ID" value="XM_043307654.1"/>
</dbReference>
<dbReference type="EMBL" id="CAJRGZ010000008">
    <property type="protein sequence ID" value="CAG5137277.1"/>
    <property type="molecule type" value="Genomic_DNA"/>
</dbReference>
<dbReference type="InterPro" id="IPR049551">
    <property type="entry name" value="PKS_DH_C"/>
</dbReference>
<dbReference type="SMART" id="SM00829">
    <property type="entry name" value="PKS_ER"/>
    <property type="match status" value="1"/>
</dbReference>
<dbReference type="PROSITE" id="PS52019">
    <property type="entry name" value="PKS_MFAS_DH"/>
    <property type="match status" value="1"/>
</dbReference>
<dbReference type="PROSITE" id="PS00012">
    <property type="entry name" value="PHOSPHOPANTETHEINE"/>
    <property type="match status" value="1"/>
</dbReference>
<dbReference type="Gene3D" id="3.40.50.720">
    <property type="entry name" value="NAD(P)-binding Rossmann-like Domain"/>
    <property type="match status" value="1"/>
</dbReference>
<gene>
    <name evidence="10" type="ORF">ALTATR162_LOCUS61</name>
</gene>
<keyword evidence="2" id="KW-0597">Phosphoprotein</keyword>
<evidence type="ECO:0000259" key="7">
    <source>
        <dbReference type="PROSITE" id="PS50075"/>
    </source>
</evidence>
<sequence>MPSYEAQAALIKYVYESHGLDYDSTQYVEAHGTGTKVGDPIEMKAIYNTIGKGSSKPRKLYVGSVKPNIGHLESAAGVSGIIKGILAMEHNLIPPNIHFTKGNPNIPFHEWNVAVPLKPTAWPVSQTKRMSVSGFGMGGTNGHAVLESFNPSRLADVPVKHGDLTRFQKARNKKRLFVFSSHDQAGFKRNADALVHHIENLGSAASSSEFLANLAHTLSGAKSSLSWRATCLTENTTEICDYLSNKPGDGASRATSIGNTTPRIGFVFTGQGAQWARMGVEMLDRQVFRDSIEQSATYLRDMGCLWDPIAELEKAQAESRLSYPEISQPICSVLQIALVDELQSWGVIPSRVVGHSSGEIAAAYSIGALSHRDAIAAAYFRGIAATKLQTDAPDLKGGMMAVGCSRDEADDVIEQSNLSGTAVVACVNSPSSVTLSGDVNSLEQLRAIFDDRKIFARRLKVEMAYHSRHMNRVFGTYSASIADLEPITQDDTNEDGDFQIQTMISSVTGQEVASELLGPYYWVRNLISPVLFSDAVKELVSPTDHDENDGSSSAVDLLIEIGPHSALSGPVEQILNHHGIRNVGYKSMLIRGRNAVETSLELASELYLDGIPLDISKVNGDLKVRRLTDLPPYQWNHSKVFRHENRIQMELMTRQFPSRSLIGAQVPMMDESQHVWRNFLRLANEPWLRGHKIGSTVLFPAAGLVSMAIEAARQLVEPGKTARSLRFREVSFSAAMALSEDVATEVILHMRPHLIATSGSTPSSWWELTISSCVGTSQLRDNCRGLVTIDYADTTSEQMAKENVNFENFMISEYYRVHNECPDTCSKEDFYGQFEKITWKYGEAFQGVENVYPGDGESTYDVRLVDIGETFSKGQSDRPFLIHAGTLDSILQGCLGSTYKNGRFETSKPVLPTFIGEMEISLDIPGDMGYVMPGLCESKRHGFKELSSNINIFDTGLSKVILSVVDYRVSELENDTEAQDIQQLEVDPAEITSLVLLHIHNNPSATVIELTRDLEPTNHTVMSQLPSGTVQSSQLHYAAISVETPLEGSTANGLSSVNSFYLGGSDDLSPRGVTAADLLIVPQAVSDCENIENLLDRLVTLGKPDAALILESQKSFDQLTSILKTKGFQCVLDVQHSIALFKRQISQPTNGLTNCTSATCDFTIVDSLAPTEDINTFSHNLRTTLANQGYTVCVATWTEISACTETELEGKTLISLMELNKPMLSSLSESDFHNFRKLVLSSERLLWVNAGDDPSMGVIDGIRRTMRSEVAGIKFQVLRLSSLKTALQCGPSLVSRILTTESQDDEYRERNGMLEVARIYNSPEINADVRHCLTDSVRVQRLADQVKPLRLTIGKPGLLDTLTFIENDRMKTALGEMEIQVDIKATGINFKDIMAAMGLVGVSLIGQEASGIVTATGSAAASRFKPGDRVTLLWEGMHTTKLQLDHRLAVHIPDSMSFEEAAALPMVHVTAYHALMNIAKLRRGQSILVHAAAGGVGQAALQLAAYLGLTVYATVGSDDKRSLLMTKYNIPDAHIFCSRDASFLKAIKRVTGGRGVDCVLNSLSGELLRVSWACLAPFGTFVEIGLRDITNNMRLDMRLFSQSTTFAFINIANFFCAEGLDALGNILSDTFDLVHRGVLRSPYPLTVYPVSELGTAFRTMQQGKHRGKLVLSFEGDAQAPVLCKAKDALRLKPDATYLFVGGLGGLGRSLAQEFIACGARHIAFVSRSGDTSKKAKATVDHLTALGAVVKAYQADIANEDAFLSAMQQCVADLPPIAGVLQMAMLLRDTLFEKMSYEDWTGPTRPKIQGTLSLHRYFSATRPLDFFLICSSISGIFGYAGQTAYAAANTFQDALAQHRRNQGLKAVAIDLGIMRDVGILAEQGTTGKLALWEAVLGIREKPFHALMKSIINRECKGEACPAQICTGLGTADVMKKFGLERPEHFADPRFGPLNVLSIDATSSLNADGSAVVSSPSTRLASASTFQEAVSIITDALVHKTAEILLMPVSEVDPSRPMYRYGVDSLVALEVRNWITRELQANMALLEILAAVPMGEFAEKIAEKSKLVTTGNGER</sequence>
<evidence type="ECO:0000259" key="9">
    <source>
        <dbReference type="PROSITE" id="PS52019"/>
    </source>
</evidence>
<dbReference type="PANTHER" id="PTHR43775">
    <property type="entry name" value="FATTY ACID SYNTHASE"/>
    <property type="match status" value="1"/>
</dbReference>
<feature type="domain" description="Ketosynthase family 3 (KS3)" evidence="8">
    <location>
        <begin position="1"/>
        <end position="148"/>
    </location>
</feature>
<proteinExistence type="predicted"/>
<dbReference type="Gene3D" id="3.90.180.10">
    <property type="entry name" value="Medium-chain alcohol dehydrogenases, catalytic domain"/>
    <property type="match status" value="1"/>
</dbReference>
<dbReference type="InterPro" id="IPR036736">
    <property type="entry name" value="ACP-like_sf"/>
</dbReference>
<dbReference type="InterPro" id="IPR032821">
    <property type="entry name" value="PKS_assoc"/>
</dbReference>
<feature type="active site" description="Proton acceptor; for dehydratase activity" evidence="6">
    <location>
        <position position="691"/>
    </location>
</feature>
<organism evidence="10 11">
    <name type="scientific">Alternaria atra</name>
    <dbReference type="NCBI Taxonomy" id="119953"/>
    <lineage>
        <taxon>Eukaryota</taxon>
        <taxon>Fungi</taxon>
        <taxon>Dikarya</taxon>
        <taxon>Ascomycota</taxon>
        <taxon>Pezizomycotina</taxon>
        <taxon>Dothideomycetes</taxon>
        <taxon>Pleosporomycetidae</taxon>
        <taxon>Pleosporales</taxon>
        <taxon>Pleosporineae</taxon>
        <taxon>Pleosporaceae</taxon>
        <taxon>Alternaria</taxon>
        <taxon>Alternaria sect. Ulocladioides</taxon>
    </lineage>
</organism>
<dbReference type="Pfam" id="PF23297">
    <property type="entry name" value="ACP_SdgA_C"/>
    <property type="match status" value="1"/>
</dbReference>
<dbReference type="InterPro" id="IPR050091">
    <property type="entry name" value="PKS_NRPS_Biosynth_Enz"/>
</dbReference>
<dbReference type="OrthoDB" id="329835at2759"/>
<dbReference type="GO" id="GO:0016491">
    <property type="term" value="F:oxidoreductase activity"/>
    <property type="evidence" value="ECO:0007669"/>
    <property type="project" value="UniProtKB-KW"/>
</dbReference>
<dbReference type="InterPro" id="IPR036291">
    <property type="entry name" value="NAD(P)-bd_dom_sf"/>
</dbReference>
<dbReference type="InterPro" id="IPR014031">
    <property type="entry name" value="Ketoacyl_synth_C"/>
</dbReference>
<evidence type="ECO:0000256" key="3">
    <source>
        <dbReference type="ARBA" id="ARBA00022679"/>
    </source>
</evidence>
<dbReference type="PROSITE" id="PS52004">
    <property type="entry name" value="KS3_2"/>
    <property type="match status" value="1"/>
</dbReference>
<evidence type="ECO:0000256" key="5">
    <source>
        <dbReference type="ARBA" id="ARBA00023268"/>
    </source>
</evidence>
<dbReference type="Pfam" id="PF23114">
    <property type="entry name" value="NAD-bd_HRPKS_sdrA"/>
    <property type="match status" value="1"/>
</dbReference>
<comment type="caution">
    <text evidence="10">The sequence shown here is derived from an EMBL/GenBank/DDBJ whole genome shotgun (WGS) entry which is preliminary data.</text>
</comment>
<evidence type="ECO:0000313" key="11">
    <source>
        <dbReference type="Proteomes" id="UP000676310"/>
    </source>
</evidence>
<dbReference type="Gene3D" id="3.10.129.110">
    <property type="entry name" value="Polyketide synthase dehydratase"/>
    <property type="match status" value="1"/>
</dbReference>
<dbReference type="Gene3D" id="3.40.47.10">
    <property type="match status" value="1"/>
</dbReference>
<dbReference type="InterPro" id="IPR011032">
    <property type="entry name" value="GroES-like_sf"/>
</dbReference>
<dbReference type="InterPro" id="IPR001227">
    <property type="entry name" value="Ac_transferase_dom_sf"/>
</dbReference>
<dbReference type="GO" id="GO:0031177">
    <property type="term" value="F:phosphopantetheine binding"/>
    <property type="evidence" value="ECO:0007669"/>
    <property type="project" value="InterPro"/>
</dbReference>
<dbReference type="SMART" id="SM00823">
    <property type="entry name" value="PKS_PP"/>
    <property type="match status" value="1"/>
</dbReference>
<evidence type="ECO:0000256" key="1">
    <source>
        <dbReference type="ARBA" id="ARBA00022450"/>
    </source>
</evidence>
<dbReference type="InterPro" id="IPR016036">
    <property type="entry name" value="Malonyl_transacylase_ACP-bd"/>
</dbReference>
<keyword evidence="3" id="KW-0808">Transferase</keyword>
<dbReference type="SMART" id="SM00822">
    <property type="entry name" value="PKS_KR"/>
    <property type="match status" value="1"/>
</dbReference>
<keyword evidence="1" id="KW-0596">Phosphopantetheine</keyword>
<dbReference type="Pfam" id="PF08240">
    <property type="entry name" value="ADH_N"/>
    <property type="match status" value="1"/>
</dbReference>
<dbReference type="InterPro" id="IPR013968">
    <property type="entry name" value="PKS_KR"/>
</dbReference>
<dbReference type="PROSITE" id="PS50075">
    <property type="entry name" value="CARRIER"/>
    <property type="match status" value="1"/>
</dbReference>
<dbReference type="GO" id="GO:0006633">
    <property type="term" value="P:fatty acid biosynthetic process"/>
    <property type="evidence" value="ECO:0007669"/>
    <property type="project" value="TreeGrafter"/>
</dbReference>
<dbReference type="SMART" id="SM00827">
    <property type="entry name" value="PKS_AT"/>
    <property type="match status" value="1"/>
</dbReference>
<dbReference type="Gene3D" id="3.40.366.10">
    <property type="entry name" value="Malonyl-Coenzyme A Acyl Carrier Protein, domain 2"/>
    <property type="match status" value="1"/>
</dbReference>
<dbReference type="CDD" id="cd05195">
    <property type="entry name" value="enoyl_red"/>
    <property type="match status" value="1"/>
</dbReference>
<keyword evidence="5" id="KW-0511">Multifunctional enzyme</keyword>
<protein>
    <recommendedName>
        <fullName evidence="12">Polyketide synthase</fullName>
    </recommendedName>
</protein>
<dbReference type="CDD" id="cd00833">
    <property type="entry name" value="PKS"/>
    <property type="match status" value="1"/>
</dbReference>
<dbReference type="SUPFAM" id="SSF55048">
    <property type="entry name" value="Probable ACP-binding domain of malonyl-CoA ACP transacylase"/>
    <property type="match status" value="1"/>
</dbReference>
<feature type="domain" description="Carrier" evidence="7">
    <location>
        <begin position="1986"/>
        <end position="2063"/>
    </location>
</feature>